<evidence type="ECO:0000313" key="1">
    <source>
        <dbReference type="EMBL" id="KLU81955.1"/>
    </source>
</evidence>
<gene>
    <name evidence="1" type="ORF">MAPG_01035</name>
</gene>
<keyword evidence="3" id="KW-1185">Reference proteome</keyword>
<dbReference type="EMBL" id="GL876966">
    <property type="protein sequence ID" value="KLU81955.1"/>
    <property type="molecule type" value="Genomic_DNA"/>
</dbReference>
<proteinExistence type="predicted"/>
<name>A0A0C4DMM4_MAGP6</name>
<sequence length="114" mass="12826">MLDSCSHGRAQGGAGMSTREIKDAHHDLLWWLIVGEVRYRRRSKRWVAQERPFGNIEVCDEQDPFVDWMWRRGASGIHCDCRGAERVGRMAPAASPIEVAFNSLLRGATCQAGI</sequence>
<dbReference type="AlphaFoldDB" id="A0A0C4DMM4"/>
<reference evidence="2" key="4">
    <citation type="journal article" date="2015" name="G3 (Bethesda)">
        <title>Genome sequences of three phytopathogenic species of the Magnaporthaceae family of fungi.</title>
        <authorList>
            <person name="Okagaki L.H."/>
            <person name="Nunes C.C."/>
            <person name="Sailsbery J."/>
            <person name="Clay B."/>
            <person name="Brown D."/>
            <person name="John T."/>
            <person name="Oh Y."/>
            <person name="Young N."/>
            <person name="Fitzgerald M."/>
            <person name="Haas B.J."/>
            <person name="Zeng Q."/>
            <person name="Young S."/>
            <person name="Adiconis X."/>
            <person name="Fan L."/>
            <person name="Levin J.Z."/>
            <person name="Mitchell T.K."/>
            <person name="Okubara P.A."/>
            <person name="Farman M.L."/>
            <person name="Kohn L.M."/>
            <person name="Birren B."/>
            <person name="Ma L.-J."/>
            <person name="Dean R.A."/>
        </authorList>
    </citation>
    <scope>NUCLEOTIDE SEQUENCE</scope>
    <source>
        <strain evidence="2">ATCC 64411 / 73-15</strain>
    </source>
</reference>
<reference evidence="3" key="1">
    <citation type="submission" date="2010-05" db="EMBL/GenBank/DDBJ databases">
        <title>The genome sequence of Magnaporthe poae strain ATCC 64411.</title>
        <authorList>
            <person name="Ma L.-J."/>
            <person name="Dead R."/>
            <person name="Young S."/>
            <person name="Zeng Q."/>
            <person name="Koehrsen M."/>
            <person name="Alvarado L."/>
            <person name="Berlin A."/>
            <person name="Chapman S.B."/>
            <person name="Chen Z."/>
            <person name="Freedman E."/>
            <person name="Gellesch M."/>
            <person name="Goldberg J."/>
            <person name="Griggs A."/>
            <person name="Gujja S."/>
            <person name="Heilman E.R."/>
            <person name="Heiman D."/>
            <person name="Hepburn T."/>
            <person name="Howarth C."/>
            <person name="Jen D."/>
            <person name="Larson L."/>
            <person name="Mehta T."/>
            <person name="Neiman D."/>
            <person name="Pearson M."/>
            <person name="Roberts A."/>
            <person name="Saif S."/>
            <person name="Shea T."/>
            <person name="Shenoy N."/>
            <person name="Sisk P."/>
            <person name="Stolte C."/>
            <person name="Sykes S."/>
            <person name="Walk T."/>
            <person name="White J."/>
            <person name="Yandava C."/>
            <person name="Haas B."/>
            <person name="Nusbaum C."/>
            <person name="Birren B."/>
        </authorList>
    </citation>
    <scope>NUCLEOTIDE SEQUENCE [LARGE SCALE GENOMIC DNA]</scope>
    <source>
        <strain evidence="3">ATCC 64411 / 73-15</strain>
    </source>
</reference>
<accession>A0A0C4DMM4</accession>
<dbReference type="EMBL" id="ADBL01000242">
    <property type="status" value="NOT_ANNOTATED_CDS"/>
    <property type="molecule type" value="Genomic_DNA"/>
</dbReference>
<protein>
    <submittedName>
        <fullName evidence="1 2">Uncharacterized protein</fullName>
    </submittedName>
</protein>
<dbReference type="Proteomes" id="UP000011715">
    <property type="component" value="Unassembled WGS sequence"/>
</dbReference>
<reference evidence="1" key="3">
    <citation type="submission" date="2011-03" db="EMBL/GenBank/DDBJ databases">
        <title>Annotation of Magnaporthe poae ATCC 64411.</title>
        <authorList>
            <person name="Ma L.-J."/>
            <person name="Dead R."/>
            <person name="Young S.K."/>
            <person name="Zeng Q."/>
            <person name="Gargeya S."/>
            <person name="Fitzgerald M."/>
            <person name="Haas B."/>
            <person name="Abouelleil A."/>
            <person name="Alvarado L."/>
            <person name="Arachchi H.M."/>
            <person name="Berlin A."/>
            <person name="Brown A."/>
            <person name="Chapman S.B."/>
            <person name="Chen Z."/>
            <person name="Dunbar C."/>
            <person name="Freedman E."/>
            <person name="Gearin G."/>
            <person name="Gellesch M."/>
            <person name="Goldberg J."/>
            <person name="Griggs A."/>
            <person name="Gujja S."/>
            <person name="Heiman D."/>
            <person name="Howarth C."/>
            <person name="Larson L."/>
            <person name="Lui A."/>
            <person name="MacDonald P.J.P."/>
            <person name="Mehta T."/>
            <person name="Montmayeur A."/>
            <person name="Murphy C."/>
            <person name="Neiman D."/>
            <person name="Pearson M."/>
            <person name="Priest M."/>
            <person name="Roberts A."/>
            <person name="Saif S."/>
            <person name="Shea T."/>
            <person name="Shenoy N."/>
            <person name="Sisk P."/>
            <person name="Stolte C."/>
            <person name="Sykes S."/>
            <person name="Yandava C."/>
            <person name="Wortman J."/>
            <person name="Nusbaum C."/>
            <person name="Birren B."/>
        </authorList>
    </citation>
    <scope>NUCLEOTIDE SEQUENCE</scope>
    <source>
        <strain evidence="1">ATCC 64411</strain>
    </source>
</reference>
<organism evidence="2 3">
    <name type="scientific">Magnaporthiopsis poae (strain ATCC 64411 / 73-15)</name>
    <name type="common">Kentucky bluegrass fungus</name>
    <name type="synonym">Magnaporthe poae</name>
    <dbReference type="NCBI Taxonomy" id="644358"/>
    <lineage>
        <taxon>Eukaryota</taxon>
        <taxon>Fungi</taxon>
        <taxon>Dikarya</taxon>
        <taxon>Ascomycota</taxon>
        <taxon>Pezizomycotina</taxon>
        <taxon>Sordariomycetes</taxon>
        <taxon>Sordariomycetidae</taxon>
        <taxon>Magnaporthales</taxon>
        <taxon>Magnaporthaceae</taxon>
        <taxon>Magnaporthiopsis</taxon>
    </lineage>
</organism>
<dbReference type="VEuPathDB" id="FungiDB:MAPG_01035"/>
<dbReference type="EnsemblFungi" id="MAPG_01035T0">
    <property type="protein sequence ID" value="MAPG_01035T0"/>
    <property type="gene ID" value="MAPG_01035"/>
</dbReference>
<evidence type="ECO:0000313" key="3">
    <source>
        <dbReference type="Proteomes" id="UP000011715"/>
    </source>
</evidence>
<reference evidence="1" key="2">
    <citation type="submission" date="2010-05" db="EMBL/GenBank/DDBJ databases">
        <title>The Genome Sequence of Magnaporthe poae strain ATCC 64411.</title>
        <authorList>
            <consortium name="The Broad Institute Genome Sequencing Platform"/>
            <consortium name="Broad Institute Genome Sequencing Center for Infectious Disease"/>
            <person name="Ma L.-J."/>
            <person name="Dead R."/>
            <person name="Young S."/>
            <person name="Zeng Q."/>
            <person name="Koehrsen M."/>
            <person name="Alvarado L."/>
            <person name="Berlin A."/>
            <person name="Chapman S.B."/>
            <person name="Chen Z."/>
            <person name="Freedman E."/>
            <person name="Gellesch M."/>
            <person name="Goldberg J."/>
            <person name="Griggs A."/>
            <person name="Gujja S."/>
            <person name="Heilman E.R."/>
            <person name="Heiman D."/>
            <person name="Hepburn T."/>
            <person name="Howarth C."/>
            <person name="Jen D."/>
            <person name="Larson L."/>
            <person name="Mehta T."/>
            <person name="Neiman D."/>
            <person name="Pearson M."/>
            <person name="Roberts A."/>
            <person name="Saif S."/>
            <person name="Shea T."/>
            <person name="Shenoy N."/>
            <person name="Sisk P."/>
            <person name="Stolte C."/>
            <person name="Sykes S."/>
            <person name="Walk T."/>
            <person name="White J."/>
            <person name="Yandava C."/>
            <person name="Haas B."/>
            <person name="Nusbaum C."/>
            <person name="Birren B."/>
        </authorList>
    </citation>
    <scope>NUCLEOTIDE SEQUENCE</scope>
    <source>
        <strain evidence="1">ATCC 64411</strain>
    </source>
</reference>
<evidence type="ECO:0000313" key="2">
    <source>
        <dbReference type="EnsemblFungi" id="MAPG_01035T0"/>
    </source>
</evidence>
<reference evidence="2" key="5">
    <citation type="submission" date="2015-06" db="UniProtKB">
        <authorList>
            <consortium name="EnsemblFungi"/>
        </authorList>
    </citation>
    <scope>IDENTIFICATION</scope>
    <source>
        <strain evidence="2">ATCC 64411</strain>
    </source>
</reference>